<dbReference type="CDD" id="cd06257">
    <property type="entry name" value="DnaJ"/>
    <property type="match status" value="1"/>
</dbReference>
<dbReference type="PROSITE" id="PS50076">
    <property type="entry name" value="DNAJ_2"/>
    <property type="match status" value="1"/>
</dbReference>
<dbReference type="Gene3D" id="1.10.287.110">
    <property type="entry name" value="DnaJ domain"/>
    <property type="match status" value="1"/>
</dbReference>
<feature type="domain" description="J" evidence="2">
    <location>
        <begin position="66"/>
        <end position="130"/>
    </location>
</feature>
<feature type="compositionally biased region" description="Basic and acidic residues" evidence="1">
    <location>
        <begin position="321"/>
        <end position="338"/>
    </location>
</feature>
<feature type="compositionally biased region" description="Low complexity" evidence="1">
    <location>
        <begin position="277"/>
        <end position="288"/>
    </location>
</feature>
<evidence type="ECO:0000256" key="1">
    <source>
        <dbReference type="SAM" id="MobiDB-lite"/>
    </source>
</evidence>
<dbReference type="Pfam" id="PF11926">
    <property type="entry name" value="DUF3444"/>
    <property type="match status" value="1"/>
</dbReference>
<dbReference type="InterPro" id="IPR056988">
    <property type="entry name" value="Zn_ribbon_pln"/>
</dbReference>
<proteinExistence type="predicted"/>
<feature type="region of interest" description="Disordered" evidence="1">
    <location>
        <begin position="132"/>
        <end position="234"/>
    </location>
</feature>
<feature type="region of interest" description="Disordered" evidence="1">
    <location>
        <begin position="268"/>
        <end position="338"/>
    </location>
</feature>
<evidence type="ECO:0000259" key="2">
    <source>
        <dbReference type="PROSITE" id="PS50076"/>
    </source>
</evidence>
<dbReference type="PANTHER" id="PTHR44137:SF34">
    <property type="entry name" value="DNAJ DOMAIN, CHAPERONE J-DOMAIN SUPERFAMILY"/>
    <property type="match status" value="1"/>
</dbReference>
<feature type="compositionally biased region" description="Polar residues" evidence="1">
    <location>
        <begin position="218"/>
        <end position="231"/>
    </location>
</feature>
<feature type="compositionally biased region" description="Polar residues" evidence="1">
    <location>
        <begin position="153"/>
        <end position="182"/>
    </location>
</feature>
<accession>A0AAP0C8X2</accession>
<dbReference type="Pfam" id="PF23551">
    <property type="entry name" value="Zn_ribbon_20"/>
    <property type="match status" value="1"/>
</dbReference>
<sequence>MECNRDEAKRAKEIAENKFSAKDIMGAKKFASKAQSLYPGLDGISQFLAILDVYVAADNKINGELDFYGILGVNPLADDDTVRKHYRKLALSLHPDKNKSVGAEGAFQFVSEAWTILSDKEKRSVYDRKTNARVFKQKVHPQNGGSRPPKPPTQNGFHNFTKSTAPQTTRVASTKAKGTTSSPKDDIKATSKTETYPTETGAGPAKTGVSHNKKGAGSTKTDGVGSSSNKQMPPKTFWTVCKRCRLQYEFVRMYLNRNLLCPTCHGPFHATETRPPNTNGSSKNGSNSETYKTTGVDSGHGVSTQWDPLSELSSPGRVKRHREEAGKREEALRRKISKTEAKLPAKTKQDDNGFLENTKRGPIEVKKDVANPGIIKNRLIKKATMEIKKKLNEWSSETVKGSLVADLTDDEPLVTDVPDPEFHDFDSDRSEKCFEEGQVWAGYDDHDGMPRLCAMIKKVISVDPFKMKVCWFNPKPDNNPGQVLKAFGEFRPGKYEIVSAPNYFSHKANFSKQTTGNIRVFPRKGDVWALFRKGQTSDLVKNNYEIVEVDSYSEETGTTVTPLIKVSGFRTVFHRHLDPKETRVILENEMFMFSHRIPSCLLTGQESARAPKGCLELDPAGVPPQFLDVKENAGDEMLEEDGVFAEADNKMDEVNSRCC</sequence>
<dbReference type="EMBL" id="JBCNJP010000027">
    <property type="protein sequence ID" value="KAK9050898.1"/>
    <property type="molecule type" value="Genomic_DNA"/>
</dbReference>
<evidence type="ECO:0000313" key="4">
    <source>
        <dbReference type="Proteomes" id="UP001408789"/>
    </source>
</evidence>
<dbReference type="InterPro" id="IPR024593">
    <property type="entry name" value="DUF3444"/>
</dbReference>
<name>A0AAP0C8X2_9ASTR</name>
<feature type="compositionally biased region" description="Polar residues" evidence="1">
    <location>
        <begin position="289"/>
        <end position="313"/>
    </location>
</feature>
<keyword evidence="4" id="KW-1185">Reference proteome</keyword>
<dbReference type="PRINTS" id="PR00625">
    <property type="entry name" value="JDOMAIN"/>
</dbReference>
<dbReference type="InterPro" id="IPR001623">
    <property type="entry name" value="DnaJ_domain"/>
</dbReference>
<dbReference type="InterPro" id="IPR036869">
    <property type="entry name" value="J_dom_sf"/>
</dbReference>
<dbReference type="PANTHER" id="PTHR44137">
    <property type="entry name" value="BNAC03G44070D PROTEIN"/>
    <property type="match status" value="1"/>
</dbReference>
<reference evidence="3 4" key="1">
    <citation type="submission" date="2024-04" db="EMBL/GenBank/DDBJ databases">
        <title>The reference genome of an endangered Asteraceae, Deinandra increscens subsp. villosa, native to the Central Coast of California.</title>
        <authorList>
            <person name="Guilliams M."/>
            <person name="Hasenstab-Lehman K."/>
            <person name="Meyer R."/>
            <person name="Mcevoy S."/>
        </authorList>
    </citation>
    <scope>NUCLEOTIDE SEQUENCE [LARGE SCALE GENOMIC DNA]</scope>
    <source>
        <tissue evidence="3">Leaf</tissue>
    </source>
</reference>
<comment type="caution">
    <text evidence="3">The sequence shown here is derived from an EMBL/GenBank/DDBJ whole genome shotgun (WGS) entry which is preliminary data.</text>
</comment>
<dbReference type="Proteomes" id="UP001408789">
    <property type="component" value="Unassembled WGS sequence"/>
</dbReference>
<dbReference type="SUPFAM" id="SSF46565">
    <property type="entry name" value="Chaperone J-domain"/>
    <property type="match status" value="1"/>
</dbReference>
<organism evidence="3 4">
    <name type="scientific">Deinandra increscens subsp. villosa</name>
    <dbReference type="NCBI Taxonomy" id="3103831"/>
    <lineage>
        <taxon>Eukaryota</taxon>
        <taxon>Viridiplantae</taxon>
        <taxon>Streptophyta</taxon>
        <taxon>Embryophyta</taxon>
        <taxon>Tracheophyta</taxon>
        <taxon>Spermatophyta</taxon>
        <taxon>Magnoliopsida</taxon>
        <taxon>eudicotyledons</taxon>
        <taxon>Gunneridae</taxon>
        <taxon>Pentapetalae</taxon>
        <taxon>asterids</taxon>
        <taxon>campanulids</taxon>
        <taxon>Asterales</taxon>
        <taxon>Asteraceae</taxon>
        <taxon>Asteroideae</taxon>
        <taxon>Heliantheae alliance</taxon>
        <taxon>Madieae</taxon>
        <taxon>Madiinae</taxon>
        <taxon>Deinandra</taxon>
    </lineage>
</organism>
<protein>
    <recommendedName>
        <fullName evidence="2">J domain-containing protein</fullName>
    </recommendedName>
</protein>
<gene>
    <name evidence="3" type="ORF">SSX86_027523</name>
</gene>
<dbReference type="SMART" id="SM00271">
    <property type="entry name" value="DnaJ"/>
    <property type="match status" value="1"/>
</dbReference>
<dbReference type="Pfam" id="PF00226">
    <property type="entry name" value="DnaJ"/>
    <property type="match status" value="1"/>
</dbReference>
<dbReference type="AlphaFoldDB" id="A0AAP0C8X2"/>
<evidence type="ECO:0000313" key="3">
    <source>
        <dbReference type="EMBL" id="KAK9050898.1"/>
    </source>
</evidence>